<dbReference type="Proteomes" id="UP000179279">
    <property type="component" value="Unassembled WGS sequence"/>
</dbReference>
<name>A0A1G1WSE8_9BACT</name>
<comment type="caution">
    <text evidence="1">The sequence shown here is derived from an EMBL/GenBank/DDBJ whole genome shotgun (WGS) entry which is preliminary data.</text>
</comment>
<proteinExistence type="predicted"/>
<protein>
    <recommendedName>
        <fullName evidence="3">YlxR domain-containing protein</fullName>
    </recommendedName>
</protein>
<evidence type="ECO:0000313" key="1">
    <source>
        <dbReference type="EMBL" id="OGY30614.1"/>
    </source>
</evidence>
<sequence length="71" mass="8091">MENPCIRCGKERIKGSERVVILNATKTKITTYICPDSACQKKVEKQIADKEERKLLLSTRNRNRVGKKSAN</sequence>
<evidence type="ECO:0008006" key="3">
    <source>
        <dbReference type="Google" id="ProtNLM"/>
    </source>
</evidence>
<evidence type="ECO:0000313" key="2">
    <source>
        <dbReference type="Proteomes" id="UP000179279"/>
    </source>
</evidence>
<accession>A0A1G1WSE8</accession>
<organism evidence="1 2">
    <name type="scientific">Candidatus Woykebacteria bacterium RIFCSPLOWO2_01_FULL_41_12</name>
    <dbReference type="NCBI Taxonomy" id="1802604"/>
    <lineage>
        <taxon>Bacteria</taxon>
        <taxon>Candidatus Woykeibacteriota</taxon>
    </lineage>
</organism>
<gene>
    <name evidence="1" type="ORF">A3A57_02095</name>
</gene>
<dbReference type="AlphaFoldDB" id="A0A1G1WSE8"/>
<dbReference type="EMBL" id="MHDA01000046">
    <property type="protein sequence ID" value="OGY30614.1"/>
    <property type="molecule type" value="Genomic_DNA"/>
</dbReference>
<reference evidence="1 2" key="1">
    <citation type="journal article" date="2016" name="Nat. Commun.">
        <title>Thousands of microbial genomes shed light on interconnected biogeochemical processes in an aquifer system.</title>
        <authorList>
            <person name="Anantharaman K."/>
            <person name="Brown C.T."/>
            <person name="Hug L.A."/>
            <person name="Sharon I."/>
            <person name="Castelle C.J."/>
            <person name="Probst A.J."/>
            <person name="Thomas B.C."/>
            <person name="Singh A."/>
            <person name="Wilkins M.J."/>
            <person name="Karaoz U."/>
            <person name="Brodie E.L."/>
            <person name="Williams K.H."/>
            <person name="Hubbard S.S."/>
            <person name="Banfield J.F."/>
        </authorList>
    </citation>
    <scope>NUCLEOTIDE SEQUENCE [LARGE SCALE GENOMIC DNA]</scope>
</reference>